<dbReference type="RefSeq" id="WP_168138596.1">
    <property type="nucleotide sequence ID" value="NZ_JAAVJR010000005.1"/>
</dbReference>
<organism evidence="3 4">
    <name type="scientific">Salinimicrobium oceani</name>
    <dbReference type="NCBI Taxonomy" id="2722702"/>
    <lineage>
        <taxon>Bacteria</taxon>
        <taxon>Pseudomonadati</taxon>
        <taxon>Bacteroidota</taxon>
        <taxon>Flavobacteriia</taxon>
        <taxon>Flavobacteriales</taxon>
        <taxon>Flavobacteriaceae</taxon>
        <taxon>Salinimicrobium</taxon>
    </lineage>
</organism>
<dbReference type="InterPro" id="IPR036953">
    <property type="entry name" value="GreA/GreB_C_sf"/>
</dbReference>
<comment type="caution">
    <text evidence="3">The sequence shown here is derived from an EMBL/GenBank/DDBJ whole genome shotgun (WGS) entry which is preliminary data.</text>
</comment>
<dbReference type="EMBL" id="JAAVJR010000005">
    <property type="protein sequence ID" value="NJW53338.1"/>
    <property type="molecule type" value="Genomic_DNA"/>
</dbReference>
<name>A0ABX1D2C7_9FLAO</name>
<accession>A0ABX1D2C7</accession>
<evidence type="ECO:0000259" key="2">
    <source>
        <dbReference type="Pfam" id="PF01272"/>
    </source>
</evidence>
<keyword evidence="3" id="KW-0251">Elongation factor</keyword>
<dbReference type="Gene3D" id="3.10.50.30">
    <property type="entry name" value="Transcription elongation factor, GreA/GreB, C-terminal domain"/>
    <property type="match status" value="1"/>
</dbReference>
<dbReference type="SUPFAM" id="SSF54534">
    <property type="entry name" value="FKBP-like"/>
    <property type="match status" value="1"/>
</dbReference>
<dbReference type="Proteomes" id="UP000703674">
    <property type="component" value="Unassembled WGS sequence"/>
</dbReference>
<dbReference type="Pfam" id="PF01272">
    <property type="entry name" value="GreA_GreB"/>
    <property type="match status" value="1"/>
</dbReference>
<dbReference type="PANTHER" id="PTHR30437">
    <property type="entry name" value="TRANSCRIPTION ELONGATION FACTOR GREA"/>
    <property type="match status" value="1"/>
</dbReference>
<dbReference type="InterPro" id="IPR023459">
    <property type="entry name" value="Tscrpt_elong_fac_GreA/B_fam"/>
</dbReference>
<dbReference type="GO" id="GO:0003746">
    <property type="term" value="F:translation elongation factor activity"/>
    <property type="evidence" value="ECO:0007669"/>
    <property type="project" value="UniProtKB-KW"/>
</dbReference>
<feature type="domain" description="Transcription elongation factor GreA/GreB C-terminal" evidence="2">
    <location>
        <begin position="91"/>
        <end position="169"/>
    </location>
</feature>
<evidence type="ECO:0000256" key="1">
    <source>
        <dbReference type="SAM" id="MobiDB-lite"/>
    </source>
</evidence>
<reference evidence="3 4" key="1">
    <citation type="submission" date="2020-03" db="EMBL/GenBank/DDBJ databases">
        <title>Salinimicrobium sp. nov, isolated from SCS.</title>
        <authorList>
            <person name="Cao W.R."/>
        </authorList>
    </citation>
    <scope>NUCLEOTIDE SEQUENCE [LARGE SCALE GENOMIC DNA]</scope>
    <source>
        <strain evidence="4">J15B91</strain>
    </source>
</reference>
<evidence type="ECO:0000313" key="4">
    <source>
        <dbReference type="Proteomes" id="UP000703674"/>
    </source>
</evidence>
<keyword evidence="4" id="KW-1185">Reference proteome</keyword>
<proteinExistence type="predicted"/>
<dbReference type="InterPro" id="IPR001437">
    <property type="entry name" value="Tscrpt_elong_fac_GreA/B_C"/>
</dbReference>
<evidence type="ECO:0000313" key="3">
    <source>
        <dbReference type="EMBL" id="NJW53338.1"/>
    </source>
</evidence>
<sequence length="170" mass="19090">MSRGFVKEEDQEEAPFIPPRAALPPGVTNYVTPQGHKQLLEERESLEKQRKELDISSDKERRHAAAVLDGKLNLLNERLASARILDPLEQPREEVRFGAMVTFKYLTGNQKEKIQSFQLVGVDEADIKVRKIAFLAPLARALTGKKAGEVAEVKMAGDTQALEILNIEYH</sequence>
<keyword evidence="3" id="KW-0648">Protein biosynthesis</keyword>
<gene>
    <name evidence="3" type="ORF">HC175_10430</name>
</gene>
<dbReference type="PANTHER" id="PTHR30437:SF4">
    <property type="entry name" value="TRANSCRIPTION ELONGATION FACTOR GREA"/>
    <property type="match status" value="1"/>
</dbReference>
<protein>
    <submittedName>
        <fullName evidence="3">Transcription elongation factor GreA</fullName>
    </submittedName>
</protein>
<feature type="region of interest" description="Disordered" evidence="1">
    <location>
        <begin position="1"/>
        <end position="32"/>
    </location>
</feature>